<evidence type="ECO:0000313" key="2">
    <source>
        <dbReference type="Proteomes" id="UP001501803"/>
    </source>
</evidence>
<comment type="caution">
    <text evidence="1">The sequence shown here is derived from an EMBL/GenBank/DDBJ whole genome shotgun (WGS) entry which is preliminary data.</text>
</comment>
<sequence length="131" mass="13761">MLMTAERAPVWPASEYLDGSVLSALLDELDGDTCSLTSFVTDFVSLWDTRAQRLTDALAAQLVDEAHVVLLSIRSSAHMIGAVVLEASATAMLDELHRSGIGACEPSISGLLSDGQGSCRALVAVLARLSS</sequence>
<dbReference type="EMBL" id="BAABCN010000003">
    <property type="protein sequence ID" value="GAA3876011.1"/>
    <property type="molecule type" value="Genomic_DNA"/>
</dbReference>
<protein>
    <recommendedName>
        <fullName evidence="3">Hpt domain-containing protein</fullName>
    </recommendedName>
</protein>
<gene>
    <name evidence="1" type="ORF">GCM10022381_18360</name>
</gene>
<dbReference type="InterPro" id="IPR036641">
    <property type="entry name" value="HPT_dom_sf"/>
</dbReference>
<organism evidence="1 2">
    <name type="scientific">Leifsonia kafniensis</name>
    <dbReference type="NCBI Taxonomy" id="475957"/>
    <lineage>
        <taxon>Bacteria</taxon>
        <taxon>Bacillati</taxon>
        <taxon>Actinomycetota</taxon>
        <taxon>Actinomycetes</taxon>
        <taxon>Micrococcales</taxon>
        <taxon>Microbacteriaceae</taxon>
        <taxon>Leifsonia</taxon>
    </lineage>
</organism>
<dbReference type="Proteomes" id="UP001501803">
    <property type="component" value="Unassembled WGS sequence"/>
</dbReference>
<evidence type="ECO:0000313" key="1">
    <source>
        <dbReference type="EMBL" id="GAA3876011.1"/>
    </source>
</evidence>
<proteinExistence type="predicted"/>
<dbReference type="Gene3D" id="1.20.120.160">
    <property type="entry name" value="HPT domain"/>
    <property type="match status" value="1"/>
</dbReference>
<dbReference type="SUPFAM" id="SSF47226">
    <property type="entry name" value="Histidine-containing phosphotransfer domain, HPT domain"/>
    <property type="match status" value="1"/>
</dbReference>
<evidence type="ECO:0008006" key="3">
    <source>
        <dbReference type="Google" id="ProtNLM"/>
    </source>
</evidence>
<name>A0ABP7KFL5_9MICO</name>
<keyword evidence="2" id="KW-1185">Reference proteome</keyword>
<accession>A0ABP7KFL5</accession>
<reference evidence="2" key="1">
    <citation type="journal article" date="2019" name="Int. J. Syst. Evol. Microbiol.">
        <title>The Global Catalogue of Microorganisms (GCM) 10K type strain sequencing project: providing services to taxonomists for standard genome sequencing and annotation.</title>
        <authorList>
            <consortium name="The Broad Institute Genomics Platform"/>
            <consortium name="The Broad Institute Genome Sequencing Center for Infectious Disease"/>
            <person name="Wu L."/>
            <person name="Ma J."/>
        </authorList>
    </citation>
    <scope>NUCLEOTIDE SEQUENCE [LARGE SCALE GENOMIC DNA]</scope>
    <source>
        <strain evidence="2">JCM 17021</strain>
    </source>
</reference>